<reference evidence="1" key="2">
    <citation type="submission" date="2021-10" db="EMBL/GenBank/DDBJ databases">
        <title>Phylogenomics reveals ancestral predisposition of the termite-cultivated fungus Termitomyces towards a domesticated lifestyle.</title>
        <authorList>
            <person name="Auxier B."/>
            <person name="Grum-Grzhimaylo A."/>
            <person name="Cardenas M.E."/>
            <person name="Lodge J.D."/>
            <person name="Laessoe T."/>
            <person name="Pedersen O."/>
            <person name="Smith M.E."/>
            <person name="Kuyper T.W."/>
            <person name="Franco-Molano E.A."/>
            <person name="Baroni T.J."/>
            <person name="Aanen D.K."/>
        </authorList>
    </citation>
    <scope>NUCLEOTIDE SEQUENCE</scope>
    <source>
        <strain evidence="1">D49</strain>
    </source>
</reference>
<comment type="caution">
    <text evidence="1">The sequence shown here is derived from an EMBL/GenBank/DDBJ whole genome shotgun (WGS) entry which is preliminary data.</text>
</comment>
<name>A0A9P7KE15_9AGAR</name>
<evidence type="ECO:0000313" key="1">
    <source>
        <dbReference type="EMBL" id="KAG5647113.1"/>
    </source>
</evidence>
<reference evidence="1" key="1">
    <citation type="submission" date="2021-02" db="EMBL/GenBank/DDBJ databases">
        <authorList>
            <person name="Nieuwenhuis M."/>
            <person name="Van De Peppel L.J.J."/>
        </authorList>
    </citation>
    <scope>NUCLEOTIDE SEQUENCE</scope>
    <source>
        <strain evidence="1">D49</strain>
    </source>
</reference>
<dbReference type="AlphaFoldDB" id="A0A9P7KE15"/>
<dbReference type="Proteomes" id="UP000717328">
    <property type="component" value="Unassembled WGS sequence"/>
</dbReference>
<dbReference type="EMBL" id="JABCKI010002154">
    <property type="protein sequence ID" value="KAG5647113.1"/>
    <property type="molecule type" value="Genomic_DNA"/>
</dbReference>
<protein>
    <submittedName>
        <fullName evidence="1">Uncharacterized protein</fullName>
    </submittedName>
</protein>
<evidence type="ECO:0000313" key="2">
    <source>
        <dbReference type="Proteomes" id="UP000717328"/>
    </source>
</evidence>
<proteinExistence type="predicted"/>
<accession>A0A9P7KE15</accession>
<organism evidence="1 2">
    <name type="scientific">Sphagnurus paluster</name>
    <dbReference type="NCBI Taxonomy" id="117069"/>
    <lineage>
        <taxon>Eukaryota</taxon>
        <taxon>Fungi</taxon>
        <taxon>Dikarya</taxon>
        <taxon>Basidiomycota</taxon>
        <taxon>Agaricomycotina</taxon>
        <taxon>Agaricomycetes</taxon>
        <taxon>Agaricomycetidae</taxon>
        <taxon>Agaricales</taxon>
        <taxon>Tricholomatineae</taxon>
        <taxon>Lyophyllaceae</taxon>
        <taxon>Sphagnurus</taxon>
    </lineage>
</organism>
<gene>
    <name evidence="1" type="ORF">H0H81_007950</name>
</gene>
<keyword evidence="2" id="KW-1185">Reference proteome</keyword>
<feature type="non-terminal residue" evidence="1">
    <location>
        <position position="82"/>
    </location>
</feature>
<sequence length="82" mass="8930">MVGCNLLITATKTHDDRGLATPTYSTIMGNTLFTIPALSQAGVTVIPYRPAAHLQIKGLPTWNPTTNHPIGLSNTRRPQHLR</sequence>